<dbReference type="GO" id="GO:0016765">
    <property type="term" value="F:transferase activity, transferring alkyl or aryl (other than methyl) groups"/>
    <property type="evidence" value="ECO:0007669"/>
    <property type="project" value="InterPro"/>
</dbReference>
<dbReference type="EMBL" id="FRCY01000001">
    <property type="protein sequence ID" value="SHM36148.1"/>
    <property type="molecule type" value="Genomic_DNA"/>
</dbReference>
<evidence type="ECO:0000256" key="5">
    <source>
        <dbReference type="SAM" id="Phobius"/>
    </source>
</evidence>
<organism evidence="6 7">
    <name type="scientific">Cyclobacterium lianum</name>
    <dbReference type="NCBI Taxonomy" id="388280"/>
    <lineage>
        <taxon>Bacteria</taxon>
        <taxon>Pseudomonadati</taxon>
        <taxon>Bacteroidota</taxon>
        <taxon>Cytophagia</taxon>
        <taxon>Cytophagales</taxon>
        <taxon>Cyclobacteriaceae</taxon>
        <taxon>Cyclobacterium</taxon>
    </lineage>
</organism>
<evidence type="ECO:0000256" key="3">
    <source>
        <dbReference type="ARBA" id="ARBA00022989"/>
    </source>
</evidence>
<proteinExistence type="predicted"/>
<feature type="transmembrane region" description="Helical" evidence="5">
    <location>
        <begin position="79"/>
        <end position="107"/>
    </location>
</feature>
<feature type="transmembrane region" description="Helical" evidence="5">
    <location>
        <begin position="38"/>
        <end position="58"/>
    </location>
</feature>
<reference evidence="6 7" key="1">
    <citation type="submission" date="2016-11" db="EMBL/GenBank/DDBJ databases">
        <authorList>
            <person name="Jaros S."/>
            <person name="Januszkiewicz K."/>
            <person name="Wedrychowicz H."/>
        </authorList>
    </citation>
    <scope>NUCLEOTIDE SEQUENCE [LARGE SCALE GENOMIC DNA]</scope>
    <source>
        <strain evidence="6 7">CGMCC 1.6102</strain>
    </source>
</reference>
<dbReference type="AlphaFoldDB" id="A0A1M7I680"/>
<dbReference type="Pfam" id="PF01040">
    <property type="entry name" value="UbiA"/>
    <property type="match status" value="1"/>
</dbReference>
<keyword evidence="7" id="KW-1185">Reference proteome</keyword>
<protein>
    <submittedName>
        <fullName evidence="6">1,4-dihydroxy-2-naphthoate octaprenyltransferase</fullName>
    </submittedName>
</protein>
<evidence type="ECO:0000313" key="7">
    <source>
        <dbReference type="Proteomes" id="UP000184513"/>
    </source>
</evidence>
<comment type="subcellular location">
    <subcellularLocation>
        <location evidence="1">Membrane</location>
        <topology evidence="1">Multi-pass membrane protein</topology>
    </subcellularLocation>
</comment>
<dbReference type="InterPro" id="IPR000537">
    <property type="entry name" value="UbiA_prenyltransferase"/>
</dbReference>
<sequence length="289" mass="32962">MFAKSNWEHLRIPFSYYLMPVYLFALAVVPEIDTGRAIWVWVILHLLLYPSSNGYNSYFDKDEKSIGGLKNPKKVTRGLYYLSQVFFLLALFASLFLGIVFFAMVLVYGLVSMAYSHPSIRLKKYPYISWLTAGFFQGAFTFGMCYEGITGSGSTQLLQQEVWVPALLSSVLLLGSYPLTQVYQHGEDLKRGDITLSIKLGVSGTFGFAAIWFLLGGVAFIQYFLNIPLPPAIWAFLFAMLPVVSYFSLWFLLVRKNPEEYVSHQMAMWMNKVSSTALNIFFIYLAFHF</sequence>
<name>A0A1M7I680_9BACT</name>
<keyword evidence="4 5" id="KW-0472">Membrane</keyword>
<keyword evidence="2 5" id="KW-0812">Transmembrane</keyword>
<feature type="transmembrane region" description="Helical" evidence="5">
    <location>
        <begin position="232"/>
        <end position="254"/>
    </location>
</feature>
<feature type="transmembrane region" description="Helical" evidence="5">
    <location>
        <begin position="266"/>
        <end position="287"/>
    </location>
</feature>
<dbReference type="OrthoDB" id="665023at2"/>
<feature type="transmembrane region" description="Helical" evidence="5">
    <location>
        <begin position="12"/>
        <end position="32"/>
    </location>
</feature>
<evidence type="ECO:0000256" key="2">
    <source>
        <dbReference type="ARBA" id="ARBA00022692"/>
    </source>
</evidence>
<evidence type="ECO:0000256" key="4">
    <source>
        <dbReference type="ARBA" id="ARBA00023136"/>
    </source>
</evidence>
<dbReference type="GO" id="GO:0016020">
    <property type="term" value="C:membrane"/>
    <property type="evidence" value="ECO:0007669"/>
    <property type="project" value="UniProtKB-SubCell"/>
</dbReference>
<keyword evidence="6" id="KW-0808">Transferase</keyword>
<dbReference type="STRING" id="388280.SAMN04488057_101204"/>
<dbReference type="Proteomes" id="UP000184513">
    <property type="component" value="Unassembled WGS sequence"/>
</dbReference>
<keyword evidence="3 5" id="KW-1133">Transmembrane helix</keyword>
<gene>
    <name evidence="6" type="ORF">SAMN04488057_101204</name>
</gene>
<dbReference type="RefSeq" id="WP_073090353.1">
    <property type="nucleotide sequence ID" value="NZ_FRCY01000001.1"/>
</dbReference>
<feature type="transmembrane region" description="Helical" evidence="5">
    <location>
        <begin position="127"/>
        <end position="150"/>
    </location>
</feature>
<evidence type="ECO:0000313" key="6">
    <source>
        <dbReference type="EMBL" id="SHM36148.1"/>
    </source>
</evidence>
<evidence type="ECO:0000256" key="1">
    <source>
        <dbReference type="ARBA" id="ARBA00004141"/>
    </source>
</evidence>
<feature type="transmembrane region" description="Helical" evidence="5">
    <location>
        <begin position="200"/>
        <end position="225"/>
    </location>
</feature>
<accession>A0A1M7I680</accession>